<keyword evidence="2" id="KW-1185">Reference proteome</keyword>
<evidence type="ECO:0000313" key="2">
    <source>
        <dbReference type="Proteomes" id="UP000828941"/>
    </source>
</evidence>
<sequence>MFEIFDIGVLKRSVAKIEVTAQQQNLKFQKRGETEMSSIKGFYRQKKNAKPSTAKSSKSAASSKKSPAHAATFGSDVTQPPALISYGGAADLKDDHNEHEEMLQQFDMNMAYGPCLGMSRLARWERAHKLGLNPPEEIEKHLRSGKVQSECLWDNRI</sequence>
<reference evidence="1 2" key="1">
    <citation type="journal article" date="2022" name="DNA Res.">
        <title>Chromosomal-level genome assembly of the orchid tree Bauhinia variegata (Leguminosae; Cercidoideae) supports the allotetraploid origin hypothesis of Bauhinia.</title>
        <authorList>
            <person name="Zhong Y."/>
            <person name="Chen Y."/>
            <person name="Zheng D."/>
            <person name="Pang J."/>
            <person name="Liu Y."/>
            <person name="Luo S."/>
            <person name="Meng S."/>
            <person name="Qian L."/>
            <person name="Wei D."/>
            <person name="Dai S."/>
            <person name="Zhou R."/>
        </authorList>
    </citation>
    <scope>NUCLEOTIDE SEQUENCE [LARGE SCALE GENOMIC DNA]</scope>
    <source>
        <strain evidence="1">BV-YZ2020</strain>
    </source>
</reference>
<dbReference type="EMBL" id="CM039439">
    <property type="protein sequence ID" value="KAI4297194.1"/>
    <property type="molecule type" value="Genomic_DNA"/>
</dbReference>
<gene>
    <name evidence="1" type="ORF">L6164_037093</name>
</gene>
<accession>A0ACB9KJ10</accession>
<comment type="caution">
    <text evidence="1">The sequence shown here is derived from an EMBL/GenBank/DDBJ whole genome shotgun (WGS) entry which is preliminary data.</text>
</comment>
<evidence type="ECO:0000313" key="1">
    <source>
        <dbReference type="EMBL" id="KAI4297194.1"/>
    </source>
</evidence>
<name>A0ACB9KJ10_BAUVA</name>
<proteinExistence type="predicted"/>
<dbReference type="Proteomes" id="UP000828941">
    <property type="component" value="Chromosome 14"/>
</dbReference>
<organism evidence="1 2">
    <name type="scientific">Bauhinia variegata</name>
    <name type="common">Purple orchid tree</name>
    <name type="synonym">Phanera variegata</name>
    <dbReference type="NCBI Taxonomy" id="167791"/>
    <lineage>
        <taxon>Eukaryota</taxon>
        <taxon>Viridiplantae</taxon>
        <taxon>Streptophyta</taxon>
        <taxon>Embryophyta</taxon>
        <taxon>Tracheophyta</taxon>
        <taxon>Spermatophyta</taxon>
        <taxon>Magnoliopsida</taxon>
        <taxon>eudicotyledons</taxon>
        <taxon>Gunneridae</taxon>
        <taxon>Pentapetalae</taxon>
        <taxon>rosids</taxon>
        <taxon>fabids</taxon>
        <taxon>Fabales</taxon>
        <taxon>Fabaceae</taxon>
        <taxon>Cercidoideae</taxon>
        <taxon>Cercideae</taxon>
        <taxon>Bauhiniinae</taxon>
        <taxon>Bauhinia</taxon>
    </lineage>
</organism>
<protein>
    <submittedName>
        <fullName evidence="1">Uncharacterized protein</fullName>
    </submittedName>
</protein>